<evidence type="ECO:0000313" key="2">
    <source>
        <dbReference type="Proteomes" id="UP001190465"/>
    </source>
</evidence>
<proteinExistence type="predicted"/>
<dbReference type="EMBL" id="OY726397">
    <property type="protein sequence ID" value="CAJ1503841.1"/>
    <property type="molecule type" value="Genomic_DNA"/>
</dbReference>
<name>A0ABM9LS49_9MYCO</name>
<gene>
    <name evidence="1" type="ORF">MU0053_002536</name>
</gene>
<keyword evidence="2" id="KW-1185">Reference proteome</keyword>
<accession>A0ABM9LS49</accession>
<reference evidence="1 2" key="1">
    <citation type="submission" date="2023-08" db="EMBL/GenBank/DDBJ databases">
        <authorList>
            <person name="Folkvardsen B D."/>
            <person name="Norman A."/>
        </authorList>
    </citation>
    <scope>NUCLEOTIDE SEQUENCE [LARGE SCALE GENOMIC DNA]</scope>
    <source>
        <strain evidence="1 2">Mu0053</strain>
    </source>
</reference>
<sequence length="187" mass="20564">MNTHDYVTYEQWGREFFEIAVTEERVAGAFAAIAGDQFEMGPLAQGPGRIARVSAKVKIGEPQATRQVGDNISFDIRIPLEIDLIVDLRLDKPRFKVDGEVELRATARAAKPLLLVIDVAKPRPSNISVHVSSESIRGEIVRIIGGVDAEIRRFIAQHVADQIDAPEAQAAQVIDVAERLDDAWTGI</sequence>
<dbReference type="RefSeq" id="WP_308477996.1">
    <property type="nucleotide sequence ID" value="NZ_OY726397.1"/>
</dbReference>
<evidence type="ECO:0000313" key="1">
    <source>
        <dbReference type="EMBL" id="CAJ1503841.1"/>
    </source>
</evidence>
<dbReference type="Proteomes" id="UP001190465">
    <property type="component" value="Chromosome"/>
</dbReference>
<protein>
    <submittedName>
        <fullName evidence="1">Uncharacterized protein</fullName>
    </submittedName>
</protein>
<organism evidence="1 2">
    <name type="scientific">[Mycobacterium] burgundiense</name>
    <dbReference type="NCBI Taxonomy" id="3064286"/>
    <lineage>
        <taxon>Bacteria</taxon>
        <taxon>Bacillati</taxon>
        <taxon>Actinomycetota</taxon>
        <taxon>Actinomycetes</taxon>
        <taxon>Mycobacteriales</taxon>
        <taxon>Mycobacteriaceae</taxon>
        <taxon>Mycolicibacterium</taxon>
    </lineage>
</organism>